<dbReference type="HAMAP" id="MF_01217">
    <property type="entry name" value="Acyl_carrier"/>
    <property type="match status" value="1"/>
</dbReference>
<dbReference type="InterPro" id="IPR003231">
    <property type="entry name" value="ACP"/>
</dbReference>
<dbReference type="PANTHER" id="PTHR20863">
    <property type="entry name" value="ACYL CARRIER PROTEIN"/>
    <property type="match status" value="1"/>
</dbReference>
<evidence type="ECO:0000256" key="4">
    <source>
        <dbReference type="ARBA" id="ARBA00022516"/>
    </source>
</evidence>
<dbReference type="AlphaFoldDB" id="A0A0K9P5J6"/>
<evidence type="ECO:0000256" key="3">
    <source>
        <dbReference type="ARBA" id="ARBA00022450"/>
    </source>
</evidence>
<dbReference type="InterPro" id="IPR009081">
    <property type="entry name" value="PP-bd_ACP"/>
</dbReference>
<evidence type="ECO:0000313" key="13">
    <source>
        <dbReference type="EMBL" id="KMZ63465.1"/>
    </source>
</evidence>
<feature type="domain" description="Carrier" evidence="12">
    <location>
        <begin position="40"/>
        <end position="121"/>
    </location>
</feature>
<keyword evidence="8 11" id="KW-0275">Fatty acid biosynthesis</keyword>
<evidence type="ECO:0000256" key="10">
    <source>
        <dbReference type="ARBA" id="ARBA00063067"/>
    </source>
</evidence>
<evidence type="ECO:0000256" key="1">
    <source>
        <dbReference type="ARBA" id="ARBA00005194"/>
    </source>
</evidence>
<dbReference type="PROSITE" id="PS50075">
    <property type="entry name" value="CARRIER"/>
    <property type="match status" value="1"/>
</dbReference>
<evidence type="ECO:0000259" key="12">
    <source>
        <dbReference type="PROSITE" id="PS50075"/>
    </source>
</evidence>
<dbReference type="InterPro" id="IPR006162">
    <property type="entry name" value="Ppantetheine_attach_site"/>
</dbReference>
<evidence type="ECO:0000256" key="11">
    <source>
        <dbReference type="RuleBase" id="RU000722"/>
    </source>
</evidence>
<accession>A0A0K9P5J6</accession>
<dbReference type="GO" id="GO:0000035">
    <property type="term" value="F:acyl binding"/>
    <property type="evidence" value="ECO:0000318"/>
    <property type="project" value="GO_Central"/>
</dbReference>
<dbReference type="EMBL" id="LFYR01001233">
    <property type="protein sequence ID" value="KMZ63465.1"/>
    <property type="molecule type" value="Genomic_DNA"/>
</dbReference>
<evidence type="ECO:0000256" key="8">
    <source>
        <dbReference type="ARBA" id="ARBA00023160"/>
    </source>
</evidence>
<keyword evidence="14" id="KW-1185">Reference proteome</keyword>
<comment type="caution">
    <text evidence="13">The sequence shown here is derived from an EMBL/GenBank/DDBJ whole genome shotgun (WGS) entry which is preliminary data.</text>
</comment>
<evidence type="ECO:0000256" key="6">
    <source>
        <dbReference type="ARBA" id="ARBA00022832"/>
    </source>
</evidence>
<comment type="pathway">
    <text evidence="1">Lipid metabolism; fatty acid biosynthesis.</text>
</comment>
<keyword evidence="6" id="KW-0276">Fatty acid metabolism</keyword>
<evidence type="ECO:0000256" key="9">
    <source>
        <dbReference type="ARBA" id="ARBA00057783"/>
    </source>
</evidence>
<proteinExistence type="inferred from homology"/>
<protein>
    <recommendedName>
        <fullName evidence="11">Acyl carrier protein</fullName>
    </recommendedName>
</protein>
<dbReference type="SUPFAM" id="SSF47336">
    <property type="entry name" value="ACP-like"/>
    <property type="match status" value="1"/>
</dbReference>
<reference evidence="14" key="1">
    <citation type="journal article" date="2016" name="Nature">
        <title>The genome of the seagrass Zostera marina reveals angiosperm adaptation to the sea.</title>
        <authorList>
            <person name="Olsen J.L."/>
            <person name="Rouze P."/>
            <person name="Verhelst B."/>
            <person name="Lin Y.-C."/>
            <person name="Bayer T."/>
            <person name="Collen J."/>
            <person name="Dattolo E."/>
            <person name="De Paoli E."/>
            <person name="Dittami S."/>
            <person name="Maumus F."/>
            <person name="Michel G."/>
            <person name="Kersting A."/>
            <person name="Lauritano C."/>
            <person name="Lohaus R."/>
            <person name="Toepel M."/>
            <person name="Tonon T."/>
            <person name="Vanneste K."/>
            <person name="Amirebrahimi M."/>
            <person name="Brakel J."/>
            <person name="Bostroem C."/>
            <person name="Chovatia M."/>
            <person name="Grimwood J."/>
            <person name="Jenkins J.W."/>
            <person name="Jueterbock A."/>
            <person name="Mraz A."/>
            <person name="Stam W.T."/>
            <person name="Tice H."/>
            <person name="Bornberg-Bauer E."/>
            <person name="Green P.J."/>
            <person name="Pearson G.A."/>
            <person name="Procaccini G."/>
            <person name="Duarte C.M."/>
            <person name="Schmutz J."/>
            <person name="Reusch T.B.H."/>
            <person name="Van de Peer Y."/>
        </authorList>
    </citation>
    <scope>NUCLEOTIDE SEQUENCE [LARGE SCALE GENOMIC DNA]</scope>
    <source>
        <strain evidence="14">cv. Finnish</strain>
    </source>
</reference>
<dbReference type="NCBIfam" id="TIGR00517">
    <property type="entry name" value="acyl_carrier"/>
    <property type="match status" value="1"/>
</dbReference>
<keyword evidence="3 11" id="KW-0596">Phosphopantetheine</keyword>
<dbReference type="Gene3D" id="1.10.1200.10">
    <property type="entry name" value="ACP-like"/>
    <property type="match status" value="1"/>
</dbReference>
<evidence type="ECO:0000256" key="7">
    <source>
        <dbReference type="ARBA" id="ARBA00023098"/>
    </source>
</evidence>
<comment type="subunit">
    <text evidence="10">Complex I is composed of at least 49 different subunits.</text>
</comment>
<dbReference type="OrthoDB" id="448946at2759"/>
<organism evidence="13 14">
    <name type="scientific">Zostera marina</name>
    <name type="common">Eelgrass</name>
    <dbReference type="NCBI Taxonomy" id="29655"/>
    <lineage>
        <taxon>Eukaryota</taxon>
        <taxon>Viridiplantae</taxon>
        <taxon>Streptophyta</taxon>
        <taxon>Embryophyta</taxon>
        <taxon>Tracheophyta</taxon>
        <taxon>Spermatophyta</taxon>
        <taxon>Magnoliopsida</taxon>
        <taxon>Liliopsida</taxon>
        <taxon>Zosteraceae</taxon>
        <taxon>Zostera</taxon>
    </lineage>
</organism>
<dbReference type="PANTHER" id="PTHR20863:SF71">
    <property type="entry name" value="ACYL CARRIER PROTEIN 2, MITOCHONDRIAL"/>
    <property type="match status" value="1"/>
</dbReference>
<dbReference type="InterPro" id="IPR036736">
    <property type="entry name" value="ACP-like_sf"/>
</dbReference>
<keyword evidence="4 11" id="KW-0444">Lipid biosynthesis</keyword>
<keyword evidence="7" id="KW-0443">Lipid metabolism</keyword>
<comment type="similarity">
    <text evidence="2">Belongs to the acyl carrier protein (ACP) family.</text>
</comment>
<sequence length="124" mass="13435">MAAAARAGLLKHLRVKSAGSGSFSISYRSVGPSMSNIFHRFFSDEVKGAFLDKSEVSDRIVSVLKDFGKVDPSKKDLGLDSLDTVEIVMALEEEFALEIPDNEADKITSIDLAVDFIASHSQAK</sequence>
<evidence type="ECO:0000313" key="14">
    <source>
        <dbReference type="Proteomes" id="UP000036987"/>
    </source>
</evidence>
<dbReference type="GO" id="GO:0000036">
    <property type="term" value="F:acyl carrier activity"/>
    <property type="evidence" value="ECO:0000318"/>
    <property type="project" value="GO_Central"/>
</dbReference>
<dbReference type="OMA" id="ENSCIVM"/>
<evidence type="ECO:0000256" key="5">
    <source>
        <dbReference type="ARBA" id="ARBA00022553"/>
    </source>
</evidence>
<dbReference type="PROSITE" id="PS00012">
    <property type="entry name" value="PHOSPHOPANTETHEINE"/>
    <property type="match status" value="1"/>
</dbReference>
<dbReference type="FunFam" id="1.10.1200.10:FF:000003">
    <property type="entry name" value="Acyl carrier protein"/>
    <property type="match status" value="1"/>
</dbReference>
<name>A0A0K9P5J6_ZOSMR</name>
<dbReference type="Proteomes" id="UP000036987">
    <property type="component" value="Unassembled WGS sequence"/>
</dbReference>
<gene>
    <name evidence="13" type="ORF">ZOSMA_408G00060</name>
</gene>
<dbReference type="STRING" id="29655.A0A0K9P5J6"/>
<comment type="function">
    <text evidence="9">Carrier of the growing fatty acid chain in fatty acid biosynthesis. May be involved in the synthesis of short and medium chain fatty acids. Accessory and non-catalytic subunit of the mitochondrial membrane respiratory chain NADH dehydrogenase (Complex I), which functions in the transfer of electrons from NADH to the respiratory chain.</text>
</comment>
<dbReference type="GO" id="GO:0005739">
    <property type="term" value="C:mitochondrion"/>
    <property type="evidence" value="ECO:0000318"/>
    <property type="project" value="GO_Central"/>
</dbReference>
<dbReference type="Pfam" id="PF00550">
    <property type="entry name" value="PP-binding"/>
    <property type="match status" value="1"/>
</dbReference>
<keyword evidence="5" id="KW-0597">Phosphoprotein</keyword>
<evidence type="ECO:0000256" key="2">
    <source>
        <dbReference type="ARBA" id="ARBA00010930"/>
    </source>
</evidence>